<dbReference type="InterPro" id="IPR050388">
    <property type="entry name" value="ABC_Ni/Peptide_Import"/>
</dbReference>
<evidence type="ECO:0000256" key="6">
    <source>
        <dbReference type="ARBA" id="ARBA00022840"/>
    </source>
</evidence>
<dbReference type="Pfam" id="PF08352">
    <property type="entry name" value="oligo_HPY"/>
    <property type="match status" value="1"/>
</dbReference>
<keyword evidence="10" id="KW-1185">Reference proteome</keyword>
<dbReference type="InterPro" id="IPR027417">
    <property type="entry name" value="P-loop_NTPase"/>
</dbReference>
<keyword evidence="3" id="KW-0813">Transport</keyword>
<proteinExistence type="inferred from homology"/>
<evidence type="ECO:0000256" key="4">
    <source>
        <dbReference type="ARBA" id="ARBA00022475"/>
    </source>
</evidence>
<evidence type="ECO:0000256" key="2">
    <source>
        <dbReference type="ARBA" id="ARBA00005417"/>
    </source>
</evidence>
<dbReference type="PANTHER" id="PTHR43297">
    <property type="entry name" value="OLIGOPEPTIDE TRANSPORT ATP-BINDING PROTEIN APPD"/>
    <property type="match status" value="1"/>
</dbReference>
<evidence type="ECO:0000313" key="10">
    <source>
        <dbReference type="Proteomes" id="UP001597302"/>
    </source>
</evidence>
<evidence type="ECO:0000256" key="5">
    <source>
        <dbReference type="ARBA" id="ARBA00022741"/>
    </source>
</evidence>
<protein>
    <submittedName>
        <fullName evidence="9">ABC transporter ATP-binding protein</fullName>
    </submittedName>
</protein>
<evidence type="ECO:0000313" key="9">
    <source>
        <dbReference type="EMBL" id="MFD1482427.1"/>
    </source>
</evidence>
<dbReference type="GO" id="GO:0005524">
    <property type="term" value="F:ATP binding"/>
    <property type="evidence" value="ECO:0007669"/>
    <property type="project" value="UniProtKB-KW"/>
</dbReference>
<keyword evidence="4" id="KW-1003">Cell membrane</keyword>
<comment type="caution">
    <text evidence="9">The sequence shown here is derived from an EMBL/GenBank/DDBJ whole genome shotgun (WGS) entry which is preliminary data.</text>
</comment>
<comment type="subcellular location">
    <subcellularLocation>
        <location evidence="1">Cell inner membrane</location>
        <topology evidence="1">Peripheral membrane protein</topology>
    </subcellularLocation>
</comment>
<evidence type="ECO:0000256" key="7">
    <source>
        <dbReference type="ARBA" id="ARBA00023136"/>
    </source>
</evidence>
<gene>
    <name evidence="9" type="ORF">ACFQ5P_14115</name>
</gene>
<keyword evidence="7" id="KW-0472">Membrane</keyword>
<dbReference type="InterPro" id="IPR013563">
    <property type="entry name" value="Oligopep_ABC_C"/>
</dbReference>
<keyword evidence="6 9" id="KW-0067">ATP-binding</keyword>
<evidence type="ECO:0000259" key="8">
    <source>
        <dbReference type="PROSITE" id="PS50893"/>
    </source>
</evidence>
<feature type="domain" description="ABC transporter" evidence="8">
    <location>
        <begin position="16"/>
        <end position="263"/>
    </location>
</feature>
<dbReference type="PROSITE" id="PS50893">
    <property type="entry name" value="ABC_TRANSPORTER_2"/>
    <property type="match status" value="1"/>
</dbReference>
<dbReference type="CDD" id="cd03257">
    <property type="entry name" value="ABC_NikE_OppD_transporters"/>
    <property type="match status" value="1"/>
</dbReference>
<evidence type="ECO:0000256" key="1">
    <source>
        <dbReference type="ARBA" id="ARBA00004417"/>
    </source>
</evidence>
<dbReference type="RefSeq" id="WP_131572723.1">
    <property type="nucleotide sequence ID" value="NZ_CBCSAJ010000014.1"/>
</dbReference>
<dbReference type="SMART" id="SM00382">
    <property type="entry name" value="AAA"/>
    <property type="match status" value="1"/>
</dbReference>
<sequence>MTPAMIPDDEAPLLSVRDLSVTFPTRQGSFQAVRGVSFDLGRERLGVVGESGSGKSMTGRAILSLIRPPGRIEATSMTLQGQSILNLPERQMRQIRGGRISMVMQDPKFSLNPVMTVGQQIIEAYRLHARAGRGDARQKALDMLRAVQIRDPERVMTAYPHEVSGGMGQRIMIAMMLAPDPQILIADEPTSALDVSVRTEVLHIMDRLVRDRGMGLIFISHDLNLVAQFCDRVLIMYAGRIVETLPARDLHQARHPYTQGLLNSLPRLDAPVARLPVLTRQDSWRDADTLIDPALIDPAQHPGGL</sequence>
<dbReference type="Gene3D" id="3.40.50.300">
    <property type="entry name" value="P-loop containing nucleotide triphosphate hydrolases"/>
    <property type="match status" value="1"/>
</dbReference>
<reference evidence="10" key="1">
    <citation type="journal article" date="2019" name="Int. J. Syst. Evol. Microbiol.">
        <title>The Global Catalogue of Microorganisms (GCM) 10K type strain sequencing project: providing services to taxonomists for standard genome sequencing and annotation.</title>
        <authorList>
            <consortium name="The Broad Institute Genomics Platform"/>
            <consortium name="The Broad Institute Genome Sequencing Center for Infectious Disease"/>
            <person name="Wu L."/>
            <person name="Ma J."/>
        </authorList>
    </citation>
    <scope>NUCLEOTIDE SEQUENCE [LARGE SCALE GENOMIC DNA]</scope>
    <source>
        <strain evidence="10">CCM 8875</strain>
    </source>
</reference>
<name>A0ABW4DZ85_9RHOB</name>
<dbReference type="EMBL" id="JBHTOQ010000028">
    <property type="protein sequence ID" value="MFD1482427.1"/>
    <property type="molecule type" value="Genomic_DNA"/>
</dbReference>
<evidence type="ECO:0000256" key="3">
    <source>
        <dbReference type="ARBA" id="ARBA00022448"/>
    </source>
</evidence>
<dbReference type="InterPro" id="IPR003593">
    <property type="entry name" value="AAA+_ATPase"/>
</dbReference>
<dbReference type="PANTHER" id="PTHR43297:SF2">
    <property type="entry name" value="DIPEPTIDE TRANSPORT ATP-BINDING PROTEIN DPPD"/>
    <property type="match status" value="1"/>
</dbReference>
<keyword evidence="5" id="KW-0547">Nucleotide-binding</keyword>
<dbReference type="SUPFAM" id="SSF52540">
    <property type="entry name" value="P-loop containing nucleoside triphosphate hydrolases"/>
    <property type="match status" value="1"/>
</dbReference>
<dbReference type="Proteomes" id="UP001597302">
    <property type="component" value="Unassembled WGS sequence"/>
</dbReference>
<comment type="similarity">
    <text evidence="2">Belongs to the ABC transporter superfamily.</text>
</comment>
<dbReference type="InterPro" id="IPR003439">
    <property type="entry name" value="ABC_transporter-like_ATP-bd"/>
</dbReference>
<organism evidence="9 10">
    <name type="scientific">Paracoccus nototheniae</name>
    <dbReference type="NCBI Taxonomy" id="2489002"/>
    <lineage>
        <taxon>Bacteria</taxon>
        <taxon>Pseudomonadati</taxon>
        <taxon>Pseudomonadota</taxon>
        <taxon>Alphaproteobacteria</taxon>
        <taxon>Rhodobacterales</taxon>
        <taxon>Paracoccaceae</taxon>
        <taxon>Paracoccus</taxon>
    </lineage>
</organism>
<dbReference type="Pfam" id="PF00005">
    <property type="entry name" value="ABC_tran"/>
    <property type="match status" value="1"/>
</dbReference>
<accession>A0ABW4DZ85</accession>